<dbReference type="InterPro" id="IPR013766">
    <property type="entry name" value="Thioredoxin_domain"/>
</dbReference>
<name>A0AAU6TG79_UNCXX</name>
<dbReference type="PANTHER" id="PTHR35272">
    <property type="entry name" value="THIOL:DISULFIDE INTERCHANGE PROTEIN DSBC-RELATED"/>
    <property type="match status" value="1"/>
</dbReference>
<dbReference type="Gene3D" id="3.40.30.10">
    <property type="entry name" value="Glutaredoxin"/>
    <property type="match status" value="1"/>
</dbReference>
<dbReference type="PROSITE" id="PS51352">
    <property type="entry name" value="THIOREDOXIN_2"/>
    <property type="match status" value="1"/>
</dbReference>
<gene>
    <name evidence="3" type="ORF">MRL64_09255</name>
</gene>
<dbReference type="Pfam" id="PF13462">
    <property type="entry name" value="Thioredoxin_4"/>
    <property type="match status" value="1"/>
</dbReference>
<evidence type="ECO:0000313" key="3">
    <source>
        <dbReference type="EMBL" id="XAG60515.1"/>
    </source>
</evidence>
<dbReference type="CDD" id="cd03023">
    <property type="entry name" value="DsbA_Com1_like"/>
    <property type="match status" value="1"/>
</dbReference>
<dbReference type="InterPro" id="IPR012336">
    <property type="entry name" value="Thioredoxin-like_fold"/>
</dbReference>
<dbReference type="SUPFAM" id="SSF52833">
    <property type="entry name" value="Thioredoxin-like"/>
    <property type="match status" value="1"/>
</dbReference>
<dbReference type="InterPro" id="IPR036249">
    <property type="entry name" value="Thioredoxin-like_sf"/>
</dbReference>
<feature type="chain" id="PRO_5043671933" evidence="1">
    <location>
        <begin position="21"/>
        <end position="240"/>
    </location>
</feature>
<dbReference type="AlphaFoldDB" id="A0AAU6TG79"/>
<dbReference type="EMBL" id="CP095342">
    <property type="protein sequence ID" value="XAG60515.1"/>
    <property type="molecule type" value="Genomic_DNA"/>
</dbReference>
<dbReference type="InterPro" id="IPR051470">
    <property type="entry name" value="Thiol:disulfide_interchange"/>
</dbReference>
<organism evidence="3">
    <name type="scientific">bacterium 19MO02SH05</name>
    <dbReference type="NCBI Taxonomy" id="2920696"/>
    <lineage>
        <taxon>Bacteria</taxon>
    </lineage>
</organism>
<sequence length="240" mass="26971">MKIYRIVLIGLLATFSLSSAAALTVEQTKQLADIEQILQRNPQVIENLHSTLRMYEQQANRFEQVLKDNQAYLYNNPDHPSFGAQDPELTLVFFTDYSCPWCKKLDPVLHELVKRYPTIKVVSVLVPLKELDSPVNSASYALNLWQTDQQKFTQADELLVKKPGAHNPQSLLQVAQKTDTSQALNVQEKTQQQLAKNYQLFSELGLNGTPALLIGQQIIPGYLPLDKLAPLIEAALGSQE</sequence>
<feature type="signal peptide" evidence="1">
    <location>
        <begin position="1"/>
        <end position="20"/>
    </location>
</feature>
<evidence type="ECO:0000256" key="1">
    <source>
        <dbReference type="SAM" id="SignalP"/>
    </source>
</evidence>
<protein>
    <submittedName>
        <fullName evidence="3">DsbA family protein</fullName>
    </submittedName>
</protein>
<evidence type="ECO:0000259" key="2">
    <source>
        <dbReference type="PROSITE" id="PS51352"/>
    </source>
</evidence>
<accession>A0AAU6TG79</accession>
<keyword evidence="1" id="KW-0732">Signal</keyword>
<proteinExistence type="predicted"/>
<reference evidence="3" key="1">
    <citation type="submission" date="2022-03" db="EMBL/GenBank/DDBJ databases">
        <title>Sea Food Isolates.</title>
        <authorList>
            <person name="Li c."/>
        </authorList>
    </citation>
    <scope>NUCLEOTIDE SEQUENCE</scope>
    <source>
        <strain evidence="3">19MO02SH05</strain>
    </source>
</reference>
<feature type="domain" description="Thioredoxin" evidence="2">
    <location>
        <begin position="25"/>
        <end position="237"/>
    </location>
</feature>
<dbReference type="PANTHER" id="PTHR35272:SF3">
    <property type="entry name" value="THIOL:DISULFIDE INTERCHANGE PROTEIN DSBC"/>
    <property type="match status" value="1"/>
</dbReference>